<evidence type="ECO:0000313" key="4">
    <source>
        <dbReference type="EMBL" id="EHM88516.1"/>
    </source>
</evidence>
<protein>
    <submittedName>
        <fullName evidence="4">Uncharacterized protein</fullName>
    </submittedName>
</protein>
<feature type="compositionally biased region" description="Low complexity" evidence="2">
    <location>
        <begin position="409"/>
        <end position="425"/>
    </location>
</feature>
<dbReference type="RefSeq" id="WP_005985649.1">
    <property type="nucleotide sequence ID" value="NZ_JH470338.1"/>
</dbReference>
<feature type="coiled-coil region" evidence="1">
    <location>
        <begin position="257"/>
        <end position="284"/>
    </location>
</feature>
<feature type="compositionally biased region" description="Low complexity" evidence="2">
    <location>
        <begin position="486"/>
        <end position="497"/>
    </location>
</feature>
<name>G9PEQ5_9ACTO</name>
<dbReference type="Proteomes" id="UP000003822">
    <property type="component" value="Unassembled WGS sequence"/>
</dbReference>
<keyword evidence="5" id="KW-1185">Reference proteome</keyword>
<feature type="compositionally biased region" description="Low complexity" evidence="2">
    <location>
        <begin position="588"/>
        <end position="622"/>
    </location>
</feature>
<dbReference type="EMBL" id="ACRN01000004">
    <property type="protein sequence ID" value="EHM88516.1"/>
    <property type="molecule type" value="Genomic_DNA"/>
</dbReference>
<keyword evidence="1" id="KW-0175">Coiled coil</keyword>
<dbReference type="AlphaFoldDB" id="G9PEQ5"/>
<evidence type="ECO:0000256" key="3">
    <source>
        <dbReference type="SAM" id="Phobius"/>
    </source>
</evidence>
<feature type="compositionally biased region" description="Low complexity" evidence="2">
    <location>
        <begin position="557"/>
        <end position="574"/>
    </location>
</feature>
<evidence type="ECO:0000256" key="2">
    <source>
        <dbReference type="SAM" id="MobiDB-lite"/>
    </source>
</evidence>
<dbReference type="STRING" id="435830.HMPREF0045_00729"/>
<dbReference type="OrthoDB" id="3249401at2"/>
<comment type="caution">
    <text evidence="4">The sequence shown here is derived from an EMBL/GenBank/DDBJ whole genome shotgun (WGS) entry which is preliminary data.</text>
</comment>
<keyword evidence="3" id="KW-0812">Transmembrane</keyword>
<keyword evidence="3" id="KW-0472">Membrane</keyword>
<feature type="compositionally biased region" description="Low complexity" evidence="2">
    <location>
        <begin position="460"/>
        <end position="478"/>
    </location>
</feature>
<feature type="compositionally biased region" description="Basic and acidic residues" evidence="2">
    <location>
        <begin position="630"/>
        <end position="641"/>
    </location>
</feature>
<accession>G9PEQ5</accession>
<dbReference type="eggNOG" id="ENOG5032SYI">
    <property type="taxonomic scope" value="Bacteria"/>
</dbReference>
<dbReference type="HOGENOM" id="CLU_466641_0_0_11"/>
<evidence type="ECO:0000313" key="5">
    <source>
        <dbReference type="Proteomes" id="UP000003822"/>
    </source>
</evidence>
<sequence length="641" mass="64447">MNRILSLVKPRVLSIVLIVLGLLAVILAVASATIWRPSQTAVATLKPAATTAYVVTGDGVLNMVDSTVTITAKAKDANSTVTLALARSEDAQAWLANDPYTEVTGLSSWESLSGRTITERCNVKATATPTAKATGTAAATAKATATASAKATATSTAKATATPTPDAKGCIKAVASKASLNGSDMWVTSKTGKGSVSFTYDPSSSNYVVLAATDGKQPAPTFSLSWKRSVSTPWLIPGLIVGGLLVAGGVFIFMLDIQMRHQELANAQRRRRRQEEAAARLNRDPNRPLTRLELREKAQAEAAGKVWIDPRRDVPSESAADVDADRTIPAAPNPITDSRGIWAVQAAGGVDRVAAAQDQVAPQEGDAVPHLPGTAFSATPFTPFNGAPVGSATPFSGTPAGSGAPVMGANPAVAPTPAADPTPAAGQSTFSAPSAPQAPVSGPSAASAEQAPVGPRVSGAPQASPFAPPNSAAFAPKAPTAPIEESALSAASAAHAAVNPFAVHPGTNPFGPRYSSIFDEPASAPSPTPAVGNAALAMERSGASTDIFEPINEPVISAPSAASSSSANSAPTPAHGQAQVDTAPAQDSAPSAGSTVSASSADAAGAPGVDAASASGVDAASAPTPEQADEPQREDVAKEEN</sequence>
<gene>
    <name evidence="4" type="ORF">HMPREF0045_00729</name>
</gene>
<feature type="region of interest" description="Disordered" evidence="2">
    <location>
        <begin position="402"/>
        <end position="641"/>
    </location>
</feature>
<reference evidence="4 5" key="1">
    <citation type="submission" date="2011-10" db="EMBL/GenBank/DDBJ databases">
        <title>The Genome Sequence of Actinomyces graevenitzii C83.</title>
        <authorList>
            <consortium name="The Broad Institute Genome Sequencing Platform"/>
            <consortium name="The Broad Institute Genome Sequencing Center for Infectious Disease"/>
            <person name="Earl A."/>
            <person name="Ward D."/>
            <person name="Feldgarden M."/>
            <person name="Gevers D."/>
            <person name="Sibley C.D."/>
            <person name="Field T.R."/>
            <person name="Grinwis M."/>
            <person name="Eshaghurshan C.S."/>
            <person name="Surette M.G."/>
            <person name="Young S.K."/>
            <person name="Zeng Q."/>
            <person name="Gargeya S."/>
            <person name="Fitzgerald M."/>
            <person name="Haas B."/>
            <person name="Abouelleil A."/>
            <person name="Alvarado L."/>
            <person name="Arachchi H.M."/>
            <person name="Berlin A."/>
            <person name="Brown A."/>
            <person name="Chapman S.B."/>
            <person name="Chen Z."/>
            <person name="Dunbar C."/>
            <person name="Freedman E."/>
            <person name="Gearin G."/>
            <person name="Goldberg J."/>
            <person name="Griggs A."/>
            <person name="Gujja S."/>
            <person name="Heiman D."/>
            <person name="Howarth C."/>
            <person name="Larson L."/>
            <person name="Lui A."/>
            <person name="MacDonald P.J.P."/>
            <person name="Montmayeur A."/>
            <person name="Murphy C."/>
            <person name="Neiman D."/>
            <person name="Pearson M."/>
            <person name="Priest M."/>
            <person name="Roberts A."/>
            <person name="Saif S."/>
            <person name="Shea T."/>
            <person name="Shenoy N."/>
            <person name="Sisk P."/>
            <person name="Stolte C."/>
            <person name="Sykes S."/>
            <person name="Wortman J."/>
            <person name="Nusbaum C."/>
            <person name="Birren B."/>
        </authorList>
    </citation>
    <scope>NUCLEOTIDE SEQUENCE [LARGE SCALE GENOMIC DNA]</scope>
    <source>
        <strain evidence="4 5">C83</strain>
    </source>
</reference>
<dbReference type="PATRIC" id="fig|435830.3.peg.700"/>
<evidence type="ECO:0000256" key="1">
    <source>
        <dbReference type="SAM" id="Coils"/>
    </source>
</evidence>
<keyword evidence="3" id="KW-1133">Transmembrane helix</keyword>
<feature type="transmembrane region" description="Helical" evidence="3">
    <location>
        <begin position="234"/>
        <end position="255"/>
    </location>
</feature>
<proteinExistence type="predicted"/>
<organism evidence="4 5">
    <name type="scientific">Actinomyces graevenitzii C83</name>
    <dbReference type="NCBI Taxonomy" id="435830"/>
    <lineage>
        <taxon>Bacteria</taxon>
        <taxon>Bacillati</taxon>
        <taxon>Actinomycetota</taxon>
        <taxon>Actinomycetes</taxon>
        <taxon>Actinomycetales</taxon>
        <taxon>Actinomycetaceae</taxon>
        <taxon>Actinomyces</taxon>
    </lineage>
</organism>